<accession>A0AAE3VCP1</accession>
<proteinExistence type="predicted"/>
<evidence type="ECO:0000256" key="1">
    <source>
        <dbReference type="SAM" id="Phobius"/>
    </source>
</evidence>
<organism evidence="2 3">
    <name type="scientific">Moryella indoligenes</name>
    <dbReference type="NCBI Taxonomy" id="371674"/>
    <lineage>
        <taxon>Bacteria</taxon>
        <taxon>Bacillati</taxon>
        <taxon>Bacillota</taxon>
        <taxon>Clostridia</taxon>
        <taxon>Lachnospirales</taxon>
        <taxon>Lachnospiraceae</taxon>
        <taxon>Moryella</taxon>
    </lineage>
</organism>
<comment type="caution">
    <text evidence="2">The sequence shown here is derived from an EMBL/GenBank/DDBJ whole genome shotgun (WGS) entry which is preliminary data.</text>
</comment>
<dbReference type="AlphaFoldDB" id="A0AAE3VCP1"/>
<keyword evidence="1" id="KW-0472">Membrane</keyword>
<keyword evidence="1" id="KW-1133">Transmembrane helix</keyword>
<keyword evidence="3" id="KW-1185">Reference proteome</keyword>
<name>A0AAE3VCP1_9FIRM</name>
<evidence type="ECO:0000313" key="3">
    <source>
        <dbReference type="Proteomes" id="UP001241537"/>
    </source>
</evidence>
<sequence length="53" mass="6194">MKPLNKKRKLLLQEEQEREECFKRQRMRAEVLSTITLIMSIVAIALSLYVSAS</sequence>
<dbReference type="Proteomes" id="UP001241537">
    <property type="component" value="Unassembled WGS sequence"/>
</dbReference>
<reference evidence="2" key="1">
    <citation type="submission" date="2023-07" db="EMBL/GenBank/DDBJ databases">
        <title>Genomic Encyclopedia of Type Strains, Phase IV (KMG-IV): sequencing the most valuable type-strain genomes for metagenomic binning, comparative biology and taxonomic classification.</title>
        <authorList>
            <person name="Goeker M."/>
        </authorList>
    </citation>
    <scope>NUCLEOTIDE SEQUENCE</scope>
    <source>
        <strain evidence="2">DSM 19659</strain>
    </source>
</reference>
<dbReference type="RefSeq" id="WP_307255560.1">
    <property type="nucleotide sequence ID" value="NZ_JAUSTO010000033.1"/>
</dbReference>
<keyword evidence="1" id="KW-0812">Transmembrane</keyword>
<dbReference type="EMBL" id="JAUSTO010000033">
    <property type="protein sequence ID" value="MDQ0153682.1"/>
    <property type="molecule type" value="Genomic_DNA"/>
</dbReference>
<protein>
    <submittedName>
        <fullName evidence="2">Uncharacterized protein</fullName>
    </submittedName>
</protein>
<feature type="transmembrane region" description="Helical" evidence="1">
    <location>
        <begin position="31"/>
        <end position="52"/>
    </location>
</feature>
<evidence type="ECO:0000313" key="2">
    <source>
        <dbReference type="EMBL" id="MDQ0153682.1"/>
    </source>
</evidence>
<gene>
    <name evidence="2" type="ORF">J2S20_002404</name>
</gene>